<evidence type="ECO:0000313" key="3">
    <source>
        <dbReference type="EMBL" id="CAA7046353.1"/>
    </source>
</evidence>
<evidence type="ECO:0000313" key="4">
    <source>
        <dbReference type="Proteomes" id="UP000467841"/>
    </source>
</evidence>
<proteinExistence type="predicted"/>
<feature type="compositionally biased region" description="Basic and acidic residues" evidence="2">
    <location>
        <begin position="9"/>
        <end position="19"/>
    </location>
</feature>
<dbReference type="PANTHER" id="PTHR31116:SF5">
    <property type="entry name" value="OS06G0649800 PROTEIN"/>
    <property type="match status" value="1"/>
</dbReference>
<evidence type="ECO:0000256" key="1">
    <source>
        <dbReference type="PIRSR" id="PIRSR605019-1"/>
    </source>
</evidence>
<accession>A0A6D2K3T8</accession>
<dbReference type="OrthoDB" id="3941538at2759"/>
<dbReference type="Proteomes" id="UP000467841">
    <property type="component" value="Unassembled WGS sequence"/>
</dbReference>
<name>A0A6D2K3T8_9BRAS</name>
<feature type="region of interest" description="Disordered" evidence="2">
    <location>
        <begin position="47"/>
        <end position="69"/>
    </location>
</feature>
<dbReference type="GO" id="GO:0006284">
    <property type="term" value="P:base-excision repair"/>
    <property type="evidence" value="ECO:0007669"/>
    <property type="project" value="InterPro"/>
</dbReference>
<feature type="binding site" evidence="1">
    <location>
        <position position="163"/>
    </location>
    <ligand>
        <name>Zn(2+)</name>
        <dbReference type="ChEBI" id="CHEBI:29105"/>
    </ligand>
</feature>
<dbReference type="PANTHER" id="PTHR31116">
    <property type="entry name" value="OS04G0501200 PROTEIN"/>
    <property type="match status" value="1"/>
</dbReference>
<sequence>MSSAPRVDSMNRAESEKKPTLGTAANKPVPFITLKTVSKSLRKLERSISNASPAETVSSSSSQKHNTLNAASALRRHEQILNSNLSMNASFSSDASMESFQSRASTGRLIRSYSVGSRGKSYPAKPRSVVSDGALDSQPSGPETKKRCAWVTPNSDPCYTVFHDEEWGVPVHDDKMLFELLVLSIALAEHTWPTILSKRQAFR</sequence>
<evidence type="ECO:0008006" key="5">
    <source>
        <dbReference type="Google" id="ProtNLM"/>
    </source>
</evidence>
<comment type="caution">
    <text evidence="3">The sequence shown here is derived from an EMBL/GenBank/DDBJ whole genome shotgun (WGS) entry which is preliminary data.</text>
</comment>
<gene>
    <name evidence="3" type="ORF">MERR_LOCUS33588</name>
</gene>
<feature type="binding site" evidence="1">
    <location>
        <position position="148"/>
    </location>
    <ligand>
        <name>Zn(2+)</name>
        <dbReference type="ChEBI" id="CHEBI:29105"/>
    </ligand>
</feature>
<dbReference type="AlphaFoldDB" id="A0A6D2K3T8"/>
<dbReference type="Pfam" id="PF03352">
    <property type="entry name" value="Adenine_glyco"/>
    <property type="match status" value="1"/>
</dbReference>
<dbReference type="Gene3D" id="1.10.340.30">
    <property type="entry name" value="Hypothetical protein, domain 2"/>
    <property type="match status" value="1"/>
</dbReference>
<dbReference type="InterPro" id="IPR011257">
    <property type="entry name" value="DNA_glycosylase"/>
</dbReference>
<evidence type="ECO:0000256" key="2">
    <source>
        <dbReference type="SAM" id="MobiDB-lite"/>
    </source>
</evidence>
<dbReference type="EMBL" id="CACVBM020001343">
    <property type="protein sequence ID" value="CAA7046353.1"/>
    <property type="molecule type" value="Genomic_DNA"/>
</dbReference>
<keyword evidence="4" id="KW-1185">Reference proteome</keyword>
<keyword evidence="1" id="KW-0479">Metal-binding</keyword>
<dbReference type="InterPro" id="IPR005019">
    <property type="entry name" value="Adenine_glyco"/>
</dbReference>
<organism evidence="3 4">
    <name type="scientific">Microthlaspi erraticum</name>
    <dbReference type="NCBI Taxonomy" id="1685480"/>
    <lineage>
        <taxon>Eukaryota</taxon>
        <taxon>Viridiplantae</taxon>
        <taxon>Streptophyta</taxon>
        <taxon>Embryophyta</taxon>
        <taxon>Tracheophyta</taxon>
        <taxon>Spermatophyta</taxon>
        <taxon>Magnoliopsida</taxon>
        <taxon>eudicotyledons</taxon>
        <taxon>Gunneridae</taxon>
        <taxon>Pentapetalae</taxon>
        <taxon>rosids</taxon>
        <taxon>malvids</taxon>
        <taxon>Brassicales</taxon>
        <taxon>Brassicaceae</taxon>
        <taxon>Coluteocarpeae</taxon>
        <taxon>Microthlaspi</taxon>
    </lineage>
</organism>
<keyword evidence="1" id="KW-0862">Zinc</keyword>
<feature type="region of interest" description="Disordered" evidence="2">
    <location>
        <begin position="116"/>
        <end position="148"/>
    </location>
</feature>
<protein>
    <recommendedName>
        <fullName evidence="5">DNA-3-methyladenine glycosylase I</fullName>
    </recommendedName>
</protein>
<dbReference type="GO" id="GO:0008725">
    <property type="term" value="F:DNA-3-methyladenine glycosylase activity"/>
    <property type="evidence" value="ECO:0007669"/>
    <property type="project" value="InterPro"/>
</dbReference>
<feature type="region of interest" description="Disordered" evidence="2">
    <location>
        <begin position="1"/>
        <end position="28"/>
    </location>
</feature>
<dbReference type="GO" id="GO:0046872">
    <property type="term" value="F:metal ion binding"/>
    <property type="evidence" value="ECO:0007669"/>
    <property type="project" value="UniProtKB-KW"/>
</dbReference>
<reference evidence="3" key="1">
    <citation type="submission" date="2020-01" db="EMBL/GenBank/DDBJ databases">
        <authorList>
            <person name="Mishra B."/>
        </authorList>
    </citation>
    <scope>NUCLEOTIDE SEQUENCE [LARGE SCALE GENOMIC DNA]</scope>
</reference>
<dbReference type="SUPFAM" id="SSF48150">
    <property type="entry name" value="DNA-glycosylase"/>
    <property type="match status" value="1"/>
</dbReference>